<accession>A0ABU0TV81</accession>
<feature type="region of interest" description="Disordered" evidence="2">
    <location>
        <begin position="77"/>
        <end position="104"/>
    </location>
</feature>
<dbReference type="PRINTS" id="PR00633">
    <property type="entry name" value="RCCNDNSATION"/>
</dbReference>
<dbReference type="SMART" id="SM00634">
    <property type="entry name" value="BID_1"/>
    <property type="match status" value="1"/>
</dbReference>
<keyword evidence="5" id="KW-1185">Reference proteome</keyword>
<dbReference type="PROSITE" id="PS51318">
    <property type="entry name" value="TAT"/>
    <property type="match status" value="1"/>
</dbReference>
<dbReference type="InterPro" id="IPR009091">
    <property type="entry name" value="RCC1/BLIP-II"/>
</dbReference>
<organism evidence="4 5">
    <name type="scientific">Microbacterium trichothecenolyticum</name>
    <name type="common">Aureobacterium trichothecenolyticum</name>
    <dbReference type="NCBI Taxonomy" id="69370"/>
    <lineage>
        <taxon>Bacteria</taxon>
        <taxon>Bacillati</taxon>
        <taxon>Actinomycetota</taxon>
        <taxon>Actinomycetes</taxon>
        <taxon>Micrococcales</taxon>
        <taxon>Microbacteriaceae</taxon>
        <taxon>Microbacterium</taxon>
    </lineage>
</organism>
<dbReference type="InterPro" id="IPR003344">
    <property type="entry name" value="Big_1_dom"/>
</dbReference>
<proteinExistence type="predicted"/>
<dbReference type="Gene3D" id="2.130.10.30">
    <property type="entry name" value="Regulator of chromosome condensation 1/beta-lactamase-inhibitor protein II"/>
    <property type="match status" value="6"/>
</dbReference>
<evidence type="ECO:0000256" key="2">
    <source>
        <dbReference type="SAM" id="MobiDB-lite"/>
    </source>
</evidence>
<dbReference type="InterPro" id="IPR000408">
    <property type="entry name" value="Reg_chr_condens"/>
</dbReference>
<evidence type="ECO:0000256" key="1">
    <source>
        <dbReference type="ARBA" id="ARBA00022737"/>
    </source>
</evidence>
<evidence type="ECO:0000313" key="5">
    <source>
        <dbReference type="Proteomes" id="UP001226691"/>
    </source>
</evidence>
<dbReference type="Proteomes" id="UP001226691">
    <property type="component" value="Unassembled WGS sequence"/>
</dbReference>
<evidence type="ECO:0000259" key="3">
    <source>
        <dbReference type="SMART" id="SM00634"/>
    </source>
</evidence>
<name>A0ABU0TV81_MICTR</name>
<dbReference type="SUPFAM" id="SSF49373">
    <property type="entry name" value="Invasin/intimin cell-adhesion fragments"/>
    <property type="match status" value="1"/>
</dbReference>
<dbReference type="SUPFAM" id="SSF50985">
    <property type="entry name" value="RCC1/BLIP-II"/>
    <property type="match status" value="3"/>
</dbReference>
<feature type="compositionally biased region" description="Polar residues" evidence="2">
    <location>
        <begin position="81"/>
        <end position="90"/>
    </location>
</feature>
<dbReference type="PANTHER" id="PTHR22870">
    <property type="entry name" value="REGULATOR OF CHROMOSOME CONDENSATION"/>
    <property type="match status" value="1"/>
</dbReference>
<keyword evidence="1" id="KW-0677">Repeat</keyword>
<dbReference type="PANTHER" id="PTHR22870:SF408">
    <property type="entry name" value="OS09G0560450 PROTEIN"/>
    <property type="match status" value="1"/>
</dbReference>
<dbReference type="EMBL" id="JAUTBF010000001">
    <property type="protein sequence ID" value="MDQ1122837.1"/>
    <property type="molecule type" value="Genomic_DNA"/>
</dbReference>
<dbReference type="InterPro" id="IPR006311">
    <property type="entry name" value="TAT_signal"/>
</dbReference>
<dbReference type="InterPro" id="IPR008964">
    <property type="entry name" value="Invasin/intimin_cell_adhesion"/>
</dbReference>
<sequence>MSSARILPPDERVEEGLGSPLSRRTVVAAAAWSVPALSIASATPAFANASQASNLTIAGPSSGVPASGAVPMTVTVKDAQGQPQAGQPVSFSGPDGSSFDAADGVTNGAGQYTANFNLNKPWATPGSTVSVSAVSANANATQSFAVLGANLIAWGSGVFGMSGLGTGDNTPTPSQVMKVFPSPVVQVAQGGNNFTLFRLDNGDVWGVGRNSQGQLADGTTTDRYWPPQRIPNLSNVVDIAAGYQTGYAALADGTVRSWGVNAFSALGNGNDYNTQSFSTSVVTVQGASGVVKVAGGSWFGLALRSDGTVIGWGRNGFGQLGDTTSTERTSAVQVVGVSGVTQIAATSVAGYALRTDGTIMAWGGNWKGQMGDGSTQSGNRYTAAPVVNISNAVKIAAAGQTGYALMADKTVMAWGDGENGELGNGASAASATPVAVQGLSNVAEVAAGFALKNDGTVWTWGVNDHGQIGNGYTGNPSNVPVQANLPAGIPVTSLGGSSSVDARFAIAGALTLNVDVVQTQVSAGSAGTVQAKVSTGSTGVAGATVSLTATGNAVLGVTSGATDSSGVFQTTVTPDAWTRPGAQLKVSGSTDAASSADFFSVLGANYLASGRQVGGPATGSQWTDTPTQGLTLLPSPVKQLVGGDASLAALLQDGTVWTAGDNGYGQLGDGSGVSSRNAWGKVPGLSGVTQLAAGRNHFFALMADKTLRAWGPNWYGNLGDGTATDRPTPVAVANLSNVVQIASGSWNGYALLADGTVWGWGENSWGGAVGNNSSTDQYTAVRVQGLNNVTVTQVTGGGASGYALLSDGSVRAWGYNGNGRLGDNTTTDRWTAVTVPGLSGVKQVSGSSDAVYALLTDGTVKAWGKNDSGQVGDGSTTDRWTPVSVTGLANVSVISGGAASAYALLADGTVKAWGSNSIGALGDGSSTNRSAPVSVIGLSGHVITAIGEGMRNWNQYYITGDSTLAVNVDAFVSAGQAGSVQAKVMAGSTGVGGASISLSATGSAVLGASSGATASSGVFQTTVTPEAWTRPGTVLSVSAVSGPNSARAAFSVLGANYLASGRQQGGAAGVNWTSTPTQGLTLFPSPVKQIVGGDASLAALLKDGTVWTAGDNGYGQLGDGSGVSSRNAWGKVPGLSGVTQLAAGRNHFYALMSDKTLKAWGPNWYGNLGDGTTTDSAIPVAVRNLTNVAQIAAGSWNGYALLADGTVWAWGENSWGGAVGNNSATDQYTPVKVQGLDNVTVAQVSGGGASAYVLLTDGTVRAWGYNGNGRLGNNSTTDSWTAIAVPGLSSVKQISGSNDSAYALRSDGTVVAWGKNDSGQLGDGSTTDRWTPVSVTGLSGVSVVSGGAASAYALLTDGTVKAWGANSTGGLGDGTTTTRTTPVSVIGLSGRAITAIGEGMRNWNQYYITA</sequence>
<evidence type="ECO:0000313" key="4">
    <source>
        <dbReference type="EMBL" id="MDQ1122837.1"/>
    </source>
</evidence>
<dbReference type="RefSeq" id="WP_307481543.1">
    <property type="nucleotide sequence ID" value="NZ_JAUTBF010000001.1"/>
</dbReference>
<reference evidence="4 5" key="1">
    <citation type="submission" date="2023-07" db="EMBL/GenBank/DDBJ databases">
        <title>Functional and genomic diversity of the sorghum phyllosphere microbiome.</title>
        <authorList>
            <person name="Shade A."/>
        </authorList>
    </citation>
    <scope>NUCLEOTIDE SEQUENCE [LARGE SCALE GENOMIC DNA]</scope>
    <source>
        <strain evidence="4 5">SORGH_AS_1207</strain>
    </source>
</reference>
<dbReference type="PROSITE" id="PS50012">
    <property type="entry name" value="RCC1_3"/>
    <property type="match status" value="19"/>
</dbReference>
<dbReference type="Pfam" id="PF13540">
    <property type="entry name" value="RCC1_2"/>
    <property type="match status" value="2"/>
</dbReference>
<dbReference type="InterPro" id="IPR051210">
    <property type="entry name" value="Ub_ligase/GEF_domain"/>
</dbReference>
<dbReference type="Pfam" id="PF00415">
    <property type="entry name" value="RCC1"/>
    <property type="match status" value="9"/>
</dbReference>
<gene>
    <name evidence="4" type="ORF">QE412_001410</name>
</gene>
<feature type="domain" description="Big-1" evidence="3">
    <location>
        <begin position="53"/>
        <end position="143"/>
    </location>
</feature>
<comment type="caution">
    <text evidence="4">The sequence shown here is derived from an EMBL/GenBank/DDBJ whole genome shotgun (WGS) entry which is preliminary data.</text>
</comment>
<protein>
    <submittedName>
        <fullName evidence="4">Alpha-tubulin suppressor-like RCC1 family protein</fullName>
    </submittedName>
</protein>